<dbReference type="RefSeq" id="WP_199469018.1">
    <property type="nucleotide sequence ID" value="NZ_JAEMNX010000015.1"/>
</dbReference>
<protein>
    <recommendedName>
        <fullName evidence="11">Glutamate/aspartate import permease protein GltK</fullName>
    </recommendedName>
</protein>
<keyword evidence="8 12" id="KW-0472">Membrane</keyword>
<keyword evidence="3 12" id="KW-0813">Transport</keyword>
<keyword evidence="15" id="KW-1185">Reference proteome</keyword>
<sequence length="238" mass="26730">MLLNVIDILSQYWELFLIGQYPHGPLGGLVNTLILASLALIIAFPLSVLLAVARTSPYGIFRHPVTVWVYVMRGIPLIMIIFWTYFLVPSLIGRNISGFTTMLCTLVLYQSAYLCEIVRGGLQSLPAGQTEASRALGLGYFRTMVFILLPQALYNSIPSLISQFISIIKETSLGYIINAQEMTFAANQVNNQLLVKPFEVYFILAVTYYLLCFGLTQLAQWFERRIDTKRQGDALIAT</sequence>
<dbReference type="GO" id="GO:0043190">
    <property type="term" value="C:ATP-binding cassette (ABC) transporter complex"/>
    <property type="evidence" value="ECO:0007669"/>
    <property type="project" value="InterPro"/>
</dbReference>
<feature type="transmembrane region" description="Helical" evidence="12">
    <location>
        <begin position="200"/>
        <end position="222"/>
    </location>
</feature>
<evidence type="ECO:0000256" key="5">
    <source>
        <dbReference type="ARBA" id="ARBA00022692"/>
    </source>
</evidence>
<feature type="transmembrane region" description="Helical" evidence="12">
    <location>
        <begin position="135"/>
        <end position="154"/>
    </location>
</feature>
<dbReference type="PROSITE" id="PS50928">
    <property type="entry name" value="ABC_TM1"/>
    <property type="match status" value="1"/>
</dbReference>
<evidence type="ECO:0000256" key="7">
    <source>
        <dbReference type="ARBA" id="ARBA00022989"/>
    </source>
</evidence>
<feature type="transmembrane region" description="Helical" evidence="12">
    <location>
        <begin position="33"/>
        <end position="53"/>
    </location>
</feature>
<organism evidence="14 15">
    <name type="scientific">Marinomonas transparens</name>
    <dbReference type="NCBI Taxonomy" id="2795388"/>
    <lineage>
        <taxon>Bacteria</taxon>
        <taxon>Pseudomonadati</taxon>
        <taxon>Pseudomonadota</taxon>
        <taxon>Gammaproteobacteria</taxon>
        <taxon>Oceanospirillales</taxon>
        <taxon>Oceanospirillaceae</taxon>
        <taxon>Marinomonas</taxon>
    </lineage>
</organism>
<dbReference type="SUPFAM" id="SSF161098">
    <property type="entry name" value="MetI-like"/>
    <property type="match status" value="1"/>
</dbReference>
<feature type="transmembrane region" description="Helical" evidence="12">
    <location>
        <begin position="65"/>
        <end position="86"/>
    </location>
</feature>
<accession>A0A934JWP6</accession>
<dbReference type="Pfam" id="PF00528">
    <property type="entry name" value="BPD_transp_1"/>
    <property type="match status" value="1"/>
</dbReference>
<dbReference type="InterPro" id="IPR043429">
    <property type="entry name" value="ArtM/GltK/GlnP/TcyL/YhdX-like"/>
</dbReference>
<dbReference type="InterPro" id="IPR010065">
    <property type="entry name" value="AA_ABC_transptr_permease_3TM"/>
</dbReference>
<evidence type="ECO:0000256" key="11">
    <source>
        <dbReference type="ARBA" id="ARBA00073645"/>
    </source>
</evidence>
<proteinExistence type="inferred from homology"/>
<comment type="subcellular location">
    <subcellularLocation>
        <location evidence="1">Cell inner membrane</location>
        <topology evidence="1">Multi-pass membrane protein</topology>
    </subcellularLocation>
    <subcellularLocation>
        <location evidence="12">Cell membrane</location>
        <topology evidence="12">Multi-pass membrane protein</topology>
    </subcellularLocation>
</comment>
<dbReference type="GO" id="GO:0006865">
    <property type="term" value="P:amino acid transport"/>
    <property type="evidence" value="ECO:0007669"/>
    <property type="project" value="UniProtKB-KW"/>
</dbReference>
<dbReference type="Proteomes" id="UP000628710">
    <property type="component" value="Unassembled WGS sequence"/>
</dbReference>
<name>A0A934JWP6_9GAMM</name>
<feature type="domain" description="ABC transmembrane type-1" evidence="13">
    <location>
        <begin position="29"/>
        <end position="219"/>
    </location>
</feature>
<evidence type="ECO:0000256" key="10">
    <source>
        <dbReference type="ARBA" id="ARBA00062718"/>
    </source>
</evidence>
<evidence type="ECO:0000256" key="8">
    <source>
        <dbReference type="ARBA" id="ARBA00023136"/>
    </source>
</evidence>
<evidence type="ECO:0000313" key="15">
    <source>
        <dbReference type="Proteomes" id="UP000628710"/>
    </source>
</evidence>
<dbReference type="PANTHER" id="PTHR30614">
    <property type="entry name" value="MEMBRANE COMPONENT OF AMINO ACID ABC TRANSPORTER"/>
    <property type="match status" value="1"/>
</dbReference>
<dbReference type="InterPro" id="IPR000515">
    <property type="entry name" value="MetI-like"/>
</dbReference>
<keyword evidence="4" id="KW-1003">Cell membrane</keyword>
<evidence type="ECO:0000256" key="9">
    <source>
        <dbReference type="ARBA" id="ARBA00060298"/>
    </source>
</evidence>
<dbReference type="EMBL" id="JAEMNX010000015">
    <property type="protein sequence ID" value="MBJ7538609.1"/>
    <property type="molecule type" value="Genomic_DNA"/>
</dbReference>
<evidence type="ECO:0000256" key="3">
    <source>
        <dbReference type="ARBA" id="ARBA00022448"/>
    </source>
</evidence>
<dbReference type="PANTHER" id="PTHR30614:SF21">
    <property type="entry name" value="AMINO ACID ABC TRANSPORTER PERMEASE"/>
    <property type="match status" value="1"/>
</dbReference>
<comment type="function">
    <text evidence="9">Part of the ABC transporter complex GltIJKL involved in glutamate and aspartate uptake. Probably responsible for the translocation of the substrate across the membrane.</text>
</comment>
<dbReference type="NCBIfam" id="TIGR01726">
    <property type="entry name" value="HEQRo_perm_3TM"/>
    <property type="match status" value="1"/>
</dbReference>
<dbReference type="CDD" id="cd06261">
    <property type="entry name" value="TM_PBP2"/>
    <property type="match status" value="1"/>
</dbReference>
<comment type="subunit">
    <text evidence="10">The complex is composed of two ATP-binding proteins (GltL), two transmembrane proteins (GltJ and GltK) and a solute-binding protein (GltI).</text>
</comment>
<dbReference type="FunFam" id="1.10.3720.10:FF:000006">
    <property type="entry name" value="Glutamate/aspartate ABC transporter, permease protein GltK"/>
    <property type="match status" value="1"/>
</dbReference>
<keyword evidence="7 12" id="KW-1133">Transmembrane helix</keyword>
<evidence type="ECO:0000256" key="2">
    <source>
        <dbReference type="ARBA" id="ARBA00010072"/>
    </source>
</evidence>
<reference evidence="14" key="1">
    <citation type="submission" date="2020-12" db="EMBL/GenBank/DDBJ databases">
        <title>Marinomonas arctica sp. nov., a psychrotolerant bacterium isolated from the Arctic.</title>
        <authorList>
            <person name="Zhang Y."/>
        </authorList>
    </citation>
    <scope>NUCLEOTIDE SEQUENCE</scope>
    <source>
        <strain evidence="14">C1424</strain>
    </source>
</reference>
<dbReference type="InterPro" id="IPR035906">
    <property type="entry name" value="MetI-like_sf"/>
</dbReference>
<evidence type="ECO:0000256" key="1">
    <source>
        <dbReference type="ARBA" id="ARBA00004429"/>
    </source>
</evidence>
<keyword evidence="5 12" id="KW-0812">Transmembrane</keyword>
<comment type="similarity">
    <text evidence="2">Belongs to the binding-protein-dependent transport system permease family. HisMQ subfamily.</text>
</comment>
<dbReference type="AlphaFoldDB" id="A0A934JWP6"/>
<evidence type="ECO:0000256" key="4">
    <source>
        <dbReference type="ARBA" id="ARBA00022475"/>
    </source>
</evidence>
<gene>
    <name evidence="14" type="ORF">I8J31_13065</name>
</gene>
<evidence type="ECO:0000259" key="13">
    <source>
        <dbReference type="PROSITE" id="PS50928"/>
    </source>
</evidence>
<evidence type="ECO:0000256" key="12">
    <source>
        <dbReference type="RuleBase" id="RU363032"/>
    </source>
</evidence>
<evidence type="ECO:0000256" key="6">
    <source>
        <dbReference type="ARBA" id="ARBA00022970"/>
    </source>
</evidence>
<dbReference type="Gene3D" id="1.10.3720.10">
    <property type="entry name" value="MetI-like"/>
    <property type="match status" value="1"/>
</dbReference>
<evidence type="ECO:0000313" key="14">
    <source>
        <dbReference type="EMBL" id="MBJ7538609.1"/>
    </source>
</evidence>
<keyword evidence="6" id="KW-0029">Amino-acid transport</keyword>
<comment type="caution">
    <text evidence="14">The sequence shown here is derived from an EMBL/GenBank/DDBJ whole genome shotgun (WGS) entry which is preliminary data.</text>
</comment>
<feature type="transmembrane region" description="Helical" evidence="12">
    <location>
        <begin position="92"/>
        <end position="114"/>
    </location>
</feature>
<dbReference type="GO" id="GO:0022857">
    <property type="term" value="F:transmembrane transporter activity"/>
    <property type="evidence" value="ECO:0007669"/>
    <property type="project" value="InterPro"/>
</dbReference>